<dbReference type="InterPro" id="IPR011990">
    <property type="entry name" value="TPR-like_helical_dom_sf"/>
</dbReference>
<dbReference type="Gene3D" id="3.40.50.11380">
    <property type="match status" value="1"/>
</dbReference>
<comment type="pathway">
    <text evidence="1">Protein modification; protein glycosylation.</text>
</comment>
<dbReference type="Gene3D" id="1.25.40.10">
    <property type="entry name" value="Tetratricopeptide repeat domain"/>
    <property type="match status" value="1"/>
</dbReference>
<dbReference type="EMBL" id="PZKE01000002">
    <property type="protein sequence ID" value="PTE15884.1"/>
    <property type="molecule type" value="Genomic_DNA"/>
</dbReference>
<dbReference type="InterPro" id="IPR019734">
    <property type="entry name" value="TPR_rpt"/>
</dbReference>
<evidence type="ECO:0000256" key="3">
    <source>
        <dbReference type="ARBA" id="ARBA00011970"/>
    </source>
</evidence>
<dbReference type="SMART" id="SM00028">
    <property type="entry name" value="TPR"/>
    <property type="match status" value="5"/>
</dbReference>
<protein>
    <recommendedName>
        <fullName evidence="3">protein O-GlcNAc transferase</fullName>
        <ecNumber evidence="3">2.4.1.255</ecNumber>
    </recommendedName>
</protein>
<proteinExistence type="inferred from homology"/>
<dbReference type="SUPFAM" id="SSF48452">
    <property type="entry name" value="TPR-like"/>
    <property type="match status" value="1"/>
</dbReference>
<keyword evidence="5" id="KW-0808">Transferase</keyword>
<dbReference type="AlphaFoldDB" id="A0A2T4JD96"/>
<dbReference type="Pfam" id="PF13432">
    <property type="entry name" value="TPR_16"/>
    <property type="match status" value="1"/>
</dbReference>
<keyword evidence="6" id="KW-0677">Repeat</keyword>
<evidence type="ECO:0000256" key="5">
    <source>
        <dbReference type="ARBA" id="ARBA00022679"/>
    </source>
</evidence>
<dbReference type="Gene3D" id="3.40.50.2000">
    <property type="entry name" value="Glycogen Phosphorylase B"/>
    <property type="match status" value="1"/>
</dbReference>
<keyword evidence="11" id="KW-1185">Reference proteome</keyword>
<name>A0A2T4JD96_FUSBL</name>
<dbReference type="SUPFAM" id="SSF53756">
    <property type="entry name" value="UDP-Glycosyltransferase/glycogen phosphorylase"/>
    <property type="match status" value="1"/>
</dbReference>
<evidence type="ECO:0000256" key="4">
    <source>
        <dbReference type="ARBA" id="ARBA00022676"/>
    </source>
</evidence>
<evidence type="ECO:0000256" key="7">
    <source>
        <dbReference type="ARBA" id="ARBA00022803"/>
    </source>
</evidence>
<dbReference type="InterPro" id="IPR029489">
    <property type="entry name" value="OGT/SEC/SPY_C"/>
</dbReference>
<comment type="similarity">
    <text evidence="2">Belongs to the glycosyltransferase 41 family. O-GlcNAc transferase subfamily.</text>
</comment>
<evidence type="ECO:0000313" key="10">
    <source>
        <dbReference type="EMBL" id="PTE15884.1"/>
    </source>
</evidence>
<evidence type="ECO:0000256" key="6">
    <source>
        <dbReference type="ARBA" id="ARBA00022737"/>
    </source>
</evidence>
<gene>
    <name evidence="10" type="ORF">C5F44_02250</name>
</gene>
<reference evidence="10 11" key="1">
    <citation type="submission" date="2018-03" db="EMBL/GenBank/DDBJ databases">
        <title>Rhodobacter blasticus.</title>
        <authorList>
            <person name="Meyer T.E."/>
            <person name="Miller S."/>
            <person name="Lodha T."/>
            <person name="Gandham S."/>
            <person name="Chintalapati S."/>
            <person name="Chintalapati V.R."/>
        </authorList>
    </citation>
    <scope>NUCLEOTIDE SEQUENCE [LARGE SCALE GENOMIC DNA]</scope>
    <source>
        <strain evidence="10 11">DSM 2131</strain>
    </source>
</reference>
<feature type="repeat" description="TPR" evidence="8">
    <location>
        <begin position="203"/>
        <end position="236"/>
    </location>
</feature>
<dbReference type="PROSITE" id="PS50005">
    <property type="entry name" value="TPR"/>
    <property type="match status" value="1"/>
</dbReference>
<dbReference type="PANTHER" id="PTHR44835:SF1">
    <property type="entry name" value="PROTEIN O-GLCNAC TRANSFERASE"/>
    <property type="match status" value="1"/>
</dbReference>
<dbReference type="EC" id="2.4.1.255" evidence="3"/>
<dbReference type="InterPro" id="IPR051939">
    <property type="entry name" value="Glycosyltr_41/O-GlcNAc_trsf"/>
</dbReference>
<dbReference type="Pfam" id="PF13844">
    <property type="entry name" value="Glyco_transf_41"/>
    <property type="match status" value="2"/>
</dbReference>
<evidence type="ECO:0000256" key="2">
    <source>
        <dbReference type="ARBA" id="ARBA00005386"/>
    </source>
</evidence>
<organism evidence="10 11">
    <name type="scientific">Fuscovulum blasticum DSM 2131</name>
    <dbReference type="NCBI Taxonomy" id="1188250"/>
    <lineage>
        <taxon>Bacteria</taxon>
        <taxon>Pseudomonadati</taxon>
        <taxon>Pseudomonadota</taxon>
        <taxon>Alphaproteobacteria</taxon>
        <taxon>Rhodobacterales</taxon>
        <taxon>Paracoccaceae</taxon>
        <taxon>Pseudogemmobacter</taxon>
    </lineage>
</organism>
<dbReference type="Proteomes" id="UP000241362">
    <property type="component" value="Unassembled WGS sequence"/>
</dbReference>
<dbReference type="Pfam" id="PF14559">
    <property type="entry name" value="TPR_19"/>
    <property type="match status" value="2"/>
</dbReference>
<evidence type="ECO:0000313" key="11">
    <source>
        <dbReference type="Proteomes" id="UP000241362"/>
    </source>
</evidence>
<dbReference type="PANTHER" id="PTHR44835">
    <property type="entry name" value="UDP-N-ACETYLGLUCOSAMINE--PEPTIDE N-ACETYLGLUCOSAMINYLTRANSFERASE SPINDLY-RELATED"/>
    <property type="match status" value="1"/>
</dbReference>
<evidence type="ECO:0000256" key="1">
    <source>
        <dbReference type="ARBA" id="ARBA00004922"/>
    </source>
</evidence>
<dbReference type="GO" id="GO:0097363">
    <property type="term" value="F:protein O-acetylglucosaminyltransferase activity"/>
    <property type="evidence" value="ECO:0007669"/>
    <property type="project" value="UniProtKB-EC"/>
</dbReference>
<feature type="domain" description="O-GlcNAc transferase C-terminal" evidence="9">
    <location>
        <begin position="463"/>
        <end position="594"/>
    </location>
</feature>
<keyword evidence="4" id="KW-0328">Glycosyltransferase</keyword>
<evidence type="ECO:0000259" key="9">
    <source>
        <dbReference type="Pfam" id="PF13844"/>
    </source>
</evidence>
<comment type="caution">
    <text evidence="10">The sequence shown here is derived from an EMBL/GenBank/DDBJ whole genome shotgun (WGS) entry which is preliminary data.</text>
</comment>
<keyword evidence="7 8" id="KW-0802">TPR repeat</keyword>
<feature type="domain" description="O-GlcNAc transferase C-terminal" evidence="9">
    <location>
        <begin position="639"/>
        <end position="805"/>
    </location>
</feature>
<evidence type="ECO:0000256" key="8">
    <source>
        <dbReference type="PROSITE-ProRule" id="PRU00339"/>
    </source>
</evidence>
<accession>A0A2T4JD96</accession>
<sequence length="822" mass="90813">MPPWARKFETDARRFGVLRPVGRLFTTAGWQKAASHRKTSTEPVGFQFVCQCLCRRRPMSKVRLTPAEKALATADTAFRARDFQAAVAAYADARRLGASLKLGARGHALALSELGRHDDAVEAFKPWYAKASKDVGTINLMGVLLKRAGRLAKAAEVLETGRKLRPQDQAVLHNLGNVHELLGDHAQSAACYEAELRIAPQSAELWRLLARQQVALGQIEAAIASLRRGMALAPGDTQVSSLLALTLQRNGQVSEARDLIRRLRLAAPDDPEYAVMEARLSARMGEAVQGIEILKAMLELHPGHPNASLLAASLLGDGDLRTASAILERAVELNPDRPELLERLIEVLQRCRFDSEAAHIERSYVLAKRYMEKFPNRILEAARALRTVMTRVLDEDRMAQTGRPDVLLPMWQRNAALSAVHYELGQVSTLEDRLRLVDWHRAWGKRASAGIVPVNLPPLPALQTGRKLRIGFMSSDLRQHPVTMFALPLLEGYDRDQVEVFCYSFYEKAADSMQQHIAGQVTAFRNWPKRPDDQVAEGIAADGLDILFELGGSTAMNKLEVMAYRPARLGASWLGYPHSAGLEQIDLILTDPYLRPDDPRLLIEHAFEMPATWVALSRMFARHEIAEGTPQARKGHLTFGTANNPYKYTPACVDAWAAVLRAVPGSRFVFLRPEGGVESFVTNARAAFARRDVDPARLEFIGVRGDHMRHYNEIDIALDSLPHVGGTTTCESLWMGVPTVSLVGPGFPERLSYSNLSNAGLGDLAVFSVDDYVAKAAELAADPARRLALRHGLRAQIAAHPLGQPERFTADFYALARKVASE</sequence>